<dbReference type="GO" id="GO:0004748">
    <property type="term" value="F:ribonucleoside-diphosphate reductase activity, thioredoxin disulfide as acceptor"/>
    <property type="evidence" value="ECO:0007669"/>
    <property type="project" value="UniProtKB-EC"/>
</dbReference>
<dbReference type="PANTHER" id="PTHR43371:SF1">
    <property type="entry name" value="RIBONUCLEOSIDE-DIPHOSPHATE REDUCTASE"/>
    <property type="match status" value="1"/>
</dbReference>
<evidence type="ECO:0000256" key="1">
    <source>
        <dbReference type="ARBA" id="ARBA00001922"/>
    </source>
</evidence>
<dbReference type="InterPro" id="IPR000788">
    <property type="entry name" value="RNR_lg_C"/>
</dbReference>
<evidence type="ECO:0000313" key="6">
    <source>
        <dbReference type="EMBL" id="MET3650595.1"/>
    </source>
</evidence>
<dbReference type="InterPro" id="IPR050862">
    <property type="entry name" value="RdRp_reductase_class-2"/>
</dbReference>
<feature type="domain" description="Ribonucleotide reductase large subunit C-terminal" evidence="5">
    <location>
        <begin position="87"/>
        <end position="246"/>
    </location>
</feature>
<sequence length="337" mass="37212">MSKTPEFIDVCAVEAWDAWFRWRERDELKDVSIQDTWGRVARALATRDTEQRLLDAMETWRLLLDERILATAGTQLEAWPDNELAAVINVVVFVGEPGMPGDSLDLAAIERTASLAVEILENAIQKARLPSAQTGHKLRIGLIGFADALALMDIPYASQCARLLARKVSLSMARGSLKQSIDLARQLGPRVEISEQASIASRLRELAPDLAQEAALHGLRHYQLTAVAPHPRLARLANNVADAIDPLEVAQEVLGLRGEPAYSTASQGYAIEWSRGHGMSDRHIATMKQNAFAAMSSRMALRDAVQEWIDEPMDRAKALRCEARTGISVEADAPRHR</sequence>
<dbReference type="SUPFAM" id="SSF51998">
    <property type="entry name" value="PFL-like glycyl radical enzymes"/>
    <property type="match status" value="1"/>
</dbReference>
<protein>
    <submittedName>
        <fullName evidence="6">Ribonucleoside-diphosphate reductase alpha chain</fullName>
        <ecNumber evidence="6">1.17.4.1</ecNumber>
    </submittedName>
</protein>
<dbReference type="Pfam" id="PF02867">
    <property type="entry name" value="Ribonuc_red_lgC"/>
    <property type="match status" value="1"/>
</dbReference>
<dbReference type="EMBL" id="JBEPMU010000001">
    <property type="protein sequence ID" value="MET3650595.1"/>
    <property type="molecule type" value="Genomic_DNA"/>
</dbReference>
<keyword evidence="4" id="KW-0170">Cobalt</keyword>
<dbReference type="PRINTS" id="PR01183">
    <property type="entry name" value="RIBORDTASEM1"/>
</dbReference>
<dbReference type="PANTHER" id="PTHR43371">
    <property type="entry name" value="VITAMIN B12-DEPENDENT RIBONUCLEOTIDE REDUCTASE"/>
    <property type="match status" value="1"/>
</dbReference>
<comment type="caution">
    <text evidence="6">The sequence shown here is derived from an EMBL/GenBank/DDBJ whole genome shotgun (WGS) entry which is preliminary data.</text>
</comment>
<evidence type="ECO:0000259" key="5">
    <source>
        <dbReference type="Pfam" id="PF02867"/>
    </source>
</evidence>
<dbReference type="EC" id="1.17.4.1" evidence="6"/>
<comment type="cofactor">
    <cofactor evidence="1">
        <name>adenosylcob(III)alamin</name>
        <dbReference type="ChEBI" id="CHEBI:18408"/>
    </cofactor>
</comment>
<reference evidence="6 7" key="1">
    <citation type="submission" date="2024-06" db="EMBL/GenBank/DDBJ databases">
        <title>Sorghum-associated microbial communities from plants grown in Nebraska, USA.</title>
        <authorList>
            <person name="Schachtman D."/>
        </authorList>
    </citation>
    <scope>NUCLEOTIDE SEQUENCE [LARGE SCALE GENOMIC DNA]</scope>
    <source>
        <strain evidence="6 7">1073</strain>
    </source>
</reference>
<evidence type="ECO:0000256" key="2">
    <source>
        <dbReference type="ARBA" id="ARBA00022628"/>
    </source>
</evidence>
<accession>A0ABV2JP28</accession>
<dbReference type="Proteomes" id="UP001549184">
    <property type="component" value="Unassembled WGS sequence"/>
</dbReference>
<dbReference type="RefSeq" id="WP_354012092.1">
    <property type="nucleotide sequence ID" value="NZ_JBEPMU010000001.1"/>
</dbReference>
<evidence type="ECO:0000256" key="3">
    <source>
        <dbReference type="ARBA" id="ARBA00023002"/>
    </source>
</evidence>
<dbReference type="Gene3D" id="3.20.70.20">
    <property type="match status" value="1"/>
</dbReference>
<evidence type="ECO:0000313" key="7">
    <source>
        <dbReference type="Proteomes" id="UP001549184"/>
    </source>
</evidence>
<organism evidence="6 7">
    <name type="scientific">Dyella japonica</name>
    <dbReference type="NCBI Taxonomy" id="231455"/>
    <lineage>
        <taxon>Bacteria</taxon>
        <taxon>Pseudomonadati</taxon>
        <taxon>Pseudomonadota</taxon>
        <taxon>Gammaproteobacteria</taxon>
        <taxon>Lysobacterales</taxon>
        <taxon>Rhodanobacteraceae</taxon>
        <taxon>Dyella</taxon>
    </lineage>
</organism>
<gene>
    <name evidence="6" type="ORF">ABIC75_000297</name>
</gene>
<keyword evidence="2" id="KW-0846">Cobalamin</keyword>
<evidence type="ECO:0000256" key="4">
    <source>
        <dbReference type="ARBA" id="ARBA00023285"/>
    </source>
</evidence>
<keyword evidence="3 6" id="KW-0560">Oxidoreductase</keyword>
<keyword evidence="7" id="KW-1185">Reference proteome</keyword>
<proteinExistence type="predicted"/>
<name>A0ABV2JP28_9GAMM</name>